<feature type="compositionally biased region" description="Basic and acidic residues" evidence="1">
    <location>
        <begin position="109"/>
        <end position="127"/>
    </location>
</feature>
<sequence>MAVSIRAQQNDTVDALCWRHYGRTAGVSEAVLEANPGLADHGPILPQGLLVRMPETANGESMELNRRASEPNHSDHGWKYVLPPRHLGLAPRLARTELARYLLRSSSPGHRESSRDLWRRHSAPHDD</sequence>
<evidence type="ECO:0000313" key="2">
    <source>
        <dbReference type="EMBL" id="PKA72411.1"/>
    </source>
</evidence>
<comment type="caution">
    <text evidence="2">The sequence shown here is derived from an EMBL/GenBank/DDBJ whole genome shotgun (WGS) entry which is preliminary data.</text>
</comment>
<protein>
    <submittedName>
        <fullName evidence="2">Phage tail protein X</fullName>
    </submittedName>
</protein>
<dbReference type="Proteomes" id="UP000232455">
    <property type="component" value="Unassembled WGS sequence"/>
</dbReference>
<gene>
    <name evidence="2" type="ORF">ATI02_5466</name>
</gene>
<accession>A0ABX4Q6I6</accession>
<dbReference type="Pfam" id="PF05489">
    <property type="entry name" value="Phage_tail_X"/>
    <property type="match status" value="1"/>
</dbReference>
<reference evidence="2 3" key="1">
    <citation type="submission" date="2017-11" db="EMBL/GenBank/DDBJ databases">
        <title>Genome sequencing of a diverse group of Pseudomonas species.</title>
        <authorList>
            <person name="Loper J."/>
        </authorList>
    </citation>
    <scope>NUCLEOTIDE SEQUENCE [LARGE SCALE GENOMIC DNA]</scope>
    <source>
        <strain evidence="2 3">LMG 25716</strain>
    </source>
</reference>
<dbReference type="InterPro" id="IPR008861">
    <property type="entry name" value="GpX-like"/>
</dbReference>
<organism evidence="2 3">
    <name type="scientific">Pseudomonas baetica</name>
    <dbReference type="NCBI Taxonomy" id="674054"/>
    <lineage>
        <taxon>Bacteria</taxon>
        <taxon>Pseudomonadati</taxon>
        <taxon>Pseudomonadota</taxon>
        <taxon>Gammaproteobacteria</taxon>
        <taxon>Pseudomonadales</taxon>
        <taxon>Pseudomonadaceae</taxon>
        <taxon>Pseudomonas</taxon>
    </lineage>
</organism>
<evidence type="ECO:0000313" key="3">
    <source>
        <dbReference type="Proteomes" id="UP000232455"/>
    </source>
</evidence>
<evidence type="ECO:0000256" key="1">
    <source>
        <dbReference type="SAM" id="MobiDB-lite"/>
    </source>
</evidence>
<feature type="region of interest" description="Disordered" evidence="1">
    <location>
        <begin position="104"/>
        <end position="127"/>
    </location>
</feature>
<proteinExistence type="predicted"/>
<name>A0ABX4Q6I6_9PSED</name>
<keyword evidence="3" id="KW-1185">Reference proteome</keyword>
<dbReference type="EMBL" id="PHHE01000001">
    <property type="protein sequence ID" value="PKA72411.1"/>
    <property type="molecule type" value="Genomic_DNA"/>
</dbReference>